<dbReference type="NCBIfam" id="TIGR02075">
    <property type="entry name" value="pyrH_bact"/>
    <property type="match status" value="1"/>
</dbReference>
<keyword evidence="9 12" id="KW-0067">ATP-binding</keyword>
<dbReference type="OrthoDB" id="9807458at2"/>
<dbReference type="InterPro" id="IPR001048">
    <property type="entry name" value="Asp/Glu/Uridylate_kinase"/>
</dbReference>
<gene>
    <name evidence="12" type="primary">pyrH</name>
    <name evidence="15" type="ORF">BBD40_10795</name>
    <name evidence="14" type="ORF">BBD41_24745</name>
</gene>
<dbReference type="PANTHER" id="PTHR42833:SF4">
    <property type="entry name" value="URIDYLATE KINASE PUMPKIN, CHLOROPLASTIC"/>
    <property type="match status" value="1"/>
</dbReference>
<feature type="binding site" evidence="12">
    <location>
        <position position="54"/>
    </location>
    <ligand>
        <name>UMP</name>
        <dbReference type="ChEBI" id="CHEBI:57865"/>
    </ligand>
</feature>
<evidence type="ECO:0000256" key="10">
    <source>
        <dbReference type="ARBA" id="ARBA00022975"/>
    </source>
</evidence>
<evidence type="ECO:0000259" key="13">
    <source>
        <dbReference type="Pfam" id="PF00696"/>
    </source>
</evidence>
<comment type="caution">
    <text evidence="12">Lacks conserved residue(s) required for the propagation of feature annotation.</text>
</comment>
<reference evidence="15 16" key="2">
    <citation type="submission" date="2016-12" db="EMBL/GenBank/DDBJ databases">
        <title>Genome sequencing and description of Paenibacillus sp. nov. from high altitude lake in the Indian Trans- Himalayas.</title>
        <authorList>
            <person name="Kiran S."/>
            <person name="Swarnkar M.K."/>
            <person name="Rana A."/>
            <person name="Tewari R."/>
            <person name="Gulati A."/>
        </authorList>
    </citation>
    <scope>NUCLEOTIDE SEQUENCE [LARGE SCALE GENOMIC DNA]</scope>
    <source>
        <strain evidence="15 16">IHBB 9951</strain>
    </source>
</reference>
<dbReference type="PANTHER" id="PTHR42833">
    <property type="entry name" value="URIDYLATE KINASE"/>
    <property type="match status" value="1"/>
</dbReference>
<evidence type="ECO:0000313" key="15">
    <source>
        <dbReference type="EMBL" id="OOC62305.1"/>
    </source>
</evidence>
<evidence type="ECO:0000313" key="14">
    <source>
        <dbReference type="EMBL" id="ANY75520.1"/>
    </source>
</evidence>
<organism evidence="14">
    <name type="scientific">Paenibacillus ihbetae</name>
    <dbReference type="NCBI Taxonomy" id="1870820"/>
    <lineage>
        <taxon>Bacteria</taxon>
        <taxon>Bacillati</taxon>
        <taxon>Bacillota</taxon>
        <taxon>Bacilli</taxon>
        <taxon>Bacillales</taxon>
        <taxon>Paenibacillaceae</taxon>
        <taxon>Paenibacillus</taxon>
    </lineage>
</organism>
<accession>A0A1B2E6B1</accession>
<protein>
    <recommendedName>
        <fullName evidence="12">Uridylate kinase</fullName>
        <shortName evidence="12">UK</shortName>
        <ecNumber evidence="12">2.7.4.22</ecNumber>
    </recommendedName>
    <alternativeName>
        <fullName evidence="12">Uridine monophosphate kinase</fullName>
        <shortName evidence="12">UMP kinase</shortName>
        <shortName evidence="12">UMPK</shortName>
    </alternativeName>
</protein>
<evidence type="ECO:0000256" key="5">
    <source>
        <dbReference type="ARBA" id="ARBA00022533"/>
    </source>
</evidence>
<dbReference type="EMBL" id="CP016809">
    <property type="protein sequence ID" value="ANY75520.1"/>
    <property type="molecule type" value="Genomic_DNA"/>
</dbReference>
<evidence type="ECO:0000256" key="1">
    <source>
        <dbReference type="ARBA" id="ARBA00004496"/>
    </source>
</evidence>
<feature type="binding site" evidence="12">
    <location>
        <position position="169"/>
    </location>
    <ligand>
        <name>ATP</name>
        <dbReference type="ChEBI" id="CHEBI:30616"/>
    </ligand>
</feature>
<keyword evidence="7 12" id="KW-0547">Nucleotide-binding</keyword>
<feature type="region of interest" description="Involved in allosteric activation by GTP" evidence="12">
    <location>
        <begin position="20"/>
        <end position="25"/>
    </location>
</feature>
<dbReference type="GO" id="GO:0033862">
    <property type="term" value="F:UMP kinase activity"/>
    <property type="evidence" value="ECO:0007669"/>
    <property type="project" value="UniProtKB-EC"/>
</dbReference>
<dbReference type="UniPathway" id="UPA00159">
    <property type="reaction ID" value="UER00275"/>
</dbReference>
<dbReference type="GO" id="GO:0005737">
    <property type="term" value="C:cytoplasm"/>
    <property type="evidence" value="ECO:0007669"/>
    <property type="project" value="UniProtKB-SubCell"/>
</dbReference>
<keyword evidence="5 12" id="KW-0021">Allosteric enzyme</keyword>
<comment type="activity regulation">
    <text evidence="12">Allosterically activated by GTP. Inhibited by UTP.</text>
</comment>
<evidence type="ECO:0000256" key="11">
    <source>
        <dbReference type="ARBA" id="ARBA00047767"/>
    </source>
</evidence>
<comment type="catalytic activity">
    <reaction evidence="11 12">
        <text>UMP + ATP = UDP + ADP</text>
        <dbReference type="Rhea" id="RHEA:24400"/>
        <dbReference type="ChEBI" id="CHEBI:30616"/>
        <dbReference type="ChEBI" id="CHEBI:57865"/>
        <dbReference type="ChEBI" id="CHEBI:58223"/>
        <dbReference type="ChEBI" id="CHEBI:456216"/>
        <dbReference type="EC" id="2.7.4.22"/>
    </reaction>
</comment>
<evidence type="ECO:0000256" key="7">
    <source>
        <dbReference type="ARBA" id="ARBA00022741"/>
    </source>
</evidence>
<evidence type="ECO:0000313" key="16">
    <source>
        <dbReference type="Proteomes" id="UP000189059"/>
    </source>
</evidence>
<feature type="binding site" evidence="12">
    <location>
        <begin position="135"/>
        <end position="142"/>
    </location>
    <ligand>
        <name>UMP</name>
        <dbReference type="ChEBI" id="CHEBI:57865"/>
    </ligand>
</feature>
<feature type="binding site" evidence="12">
    <location>
        <begin position="12"/>
        <end position="15"/>
    </location>
    <ligand>
        <name>ATP</name>
        <dbReference type="ChEBI" id="CHEBI:30616"/>
    </ligand>
</feature>
<keyword evidence="16" id="KW-1185">Reference proteome</keyword>
<feature type="binding site" evidence="12">
    <location>
        <position position="172"/>
    </location>
    <ligand>
        <name>ATP</name>
        <dbReference type="ChEBI" id="CHEBI:30616"/>
    </ligand>
</feature>
<dbReference type="RefSeq" id="WP_077567096.1">
    <property type="nucleotide sequence ID" value="NZ_CP016809.1"/>
</dbReference>
<dbReference type="AlphaFoldDB" id="A0A1B2E6B1"/>
<evidence type="ECO:0000256" key="3">
    <source>
        <dbReference type="ARBA" id="ARBA00007614"/>
    </source>
</evidence>
<keyword evidence="6 12" id="KW-0808">Transferase</keyword>
<proteinExistence type="inferred from homology"/>
<dbReference type="HAMAP" id="MF_01220_B">
    <property type="entry name" value="PyrH_B"/>
    <property type="match status" value="1"/>
</dbReference>
<evidence type="ECO:0000256" key="2">
    <source>
        <dbReference type="ARBA" id="ARBA00004791"/>
    </source>
</evidence>
<evidence type="ECO:0000256" key="4">
    <source>
        <dbReference type="ARBA" id="ARBA00022490"/>
    </source>
</evidence>
<keyword evidence="4 12" id="KW-0963">Cytoplasm</keyword>
<keyword evidence="10 12" id="KW-0665">Pyrimidine biosynthesis</keyword>
<name>A0A1B2E6B1_9BACL</name>
<evidence type="ECO:0000256" key="6">
    <source>
        <dbReference type="ARBA" id="ARBA00022679"/>
    </source>
</evidence>
<feature type="binding site" evidence="12">
    <location>
        <position position="55"/>
    </location>
    <ligand>
        <name>ATP</name>
        <dbReference type="ChEBI" id="CHEBI:30616"/>
    </ligand>
</feature>
<comment type="subunit">
    <text evidence="12">Homohexamer.</text>
</comment>
<reference evidence="14" key="1">
    <citation type="submission" date="2016-08" db="EMBL/GenBank/DDBJ databases">
        <title>Complete Genome Seqeunce of Paenibacillus sp. nov. IHBB 9852 from high altitute lake of Indian trans-Himalayas.</title>
        <authorList>
            <person name="Kiran S."/>
            <person name="Swarnkar M.K."/>
            <person name="Rana A."/>
            <person name="Tewari R."/>
            <person name="Gulati A."/>
        </authorList>
    </citation>
    <scope>NUCLEOTIDE SEQUENCE [LARGE SCALE GENOMIC DNA]</scope>
    <source>
        <strain evidence="14">IHBB 9852</strain>
    </source>
</reference>
<comment type="subcellular location">
    <subcellularLocation>
        <location evidence="1 12">Cytoplasm</location>
    </subcellularLocation>
</comment>
<dbReference type="GO" id="GO:0044210">
    <property type="term" value="P:'de novo' CTP biosynthetic process"/>
    <property type="evidence" value="ECO:0007669"/>
    <property type="project" value="UniProtKB-UniRule"/>
</dbReference>
<comment type="similarity">
    <text evidence="3 12">Belongs to the UMP kinase family.</text>
</comment>
<dbReference type="CDD" id="cd04254">
    <property type="entry name" value="AAK_UMPK-PyrH-Ec"/>
    <property type="match status" value="1"/>
</dbReference>
<keyword evidence="8 12" id="KW-0418">Kinase</keyword>
<dbReference type="Gene3D" id="3.40.1160.10">
    <property type="entry name" value="Acetylglutamate kinase-like"/>
    <property type="match status" value="1"/>
</dbReference>
<dbReference type="EMBL" id="MRVI01000001">
    <property type="protein sequence ID" value="OOC62305.1"/>
    <property type="molecule type" value="Genomic_DNA"/>
</dbReference>
<evidence type="ECO:0000256" key="8">
    <source>
        <dbReference type="ARBA" id="ARBA00022777"/>
    </source>
</evidence>
<evidence type="ECO:0000256" key="12">
    <source>
        <dbReference type="HAMAP-Rule" id="MF_01220"/>
    </source>
</evidence>
<dbReference type="Pfam" id="PF00696">
    <property type="entry name" value="AA_kinase"/>
    <property type="match status" value="1"/>
</dbReference>
<comment type="pathway">
    <text evidence="2 12">Pyrimidine metabolism; CTP biosynthesis via de novo pathway; UDP from UMP (UMPK route): step 1/1.</text>
</comment>
<dbReference type="PIRSF" id="PIRSF005650">
    <property type="entry name" value="Uridylate_kin"/>
    <property type="match status" value="1"/>
</dbReference>
<dbReference type="FunFam" id="3.40.1160.10:FF:000001">
    <property type="entry name" value="Uridylate kinase"/>
    <property type="match status" value="1"/>
</dbReference>
<dbReference type="SUPFAM" id="SSF53633">
    <property type="entry name" value="Carbamate kinase-like"/>
    <property type="match status" value="1"/>
</dbReference>
<dbReference type="EC" id="2.7.4.22" evidence="12"/>
<dbReference type="InterPro" id="IPR015963">
    <property type="entry name" value="Uridylate_kinase_bac"/>
</dbReference>
<evidence type="ECO:0000256" key="9">
    <source>
        <dbReference type="ARBA" id="ARBA00022840"/>
    </source>
</evidence>
<dbReference type="KEGG" id="pib:BBD41_24745"/>
<dbReference type="GO" id="GO:0006225">
    <property type="term" value="P:UDP biosynthetic process"/>
    <property type="evidence" value="ECO:0007669"/>
    <property type="project" value="TreeGrafter"/>
</dbReference>
<feature type="binding site" evidence="12">
    <location>
        <position position="163"/>
    </location>
    <ligand>
        <name>ATP</name>
        <dbReference type="ChEBI" id="CHEBI:30616"/>
    </ligand>
</feature>
<feature type="binding site" evidence="12">
    <location>
        <position position="59"/>
    </location>
    <ligand>
        <name>ATP</name>
        <dbReference type="ChEBI" id="CHEBI:30616"/>
    </ligand>
</feature>
<dbReference type="InterPro" id="IPR011817">
    <property type="entry name" value="Uridylate_kinase"/>
</dbReference>
<dbReference type="GO" id="GO:0005524">
    <property type="term" value="F:ATP binding"/>
    <property type="evidence" value="ECO:0007669"/>
    <property type="project" value="UniProtKB-KW"/>
</dbReference>
<dbReference type="InterPro" id="IPR036393">
    <property type="entry name" value="AceGlu_kinase-like_sf"/>
</dbReference>
<sequence length="242" mass="26015">MEQPVYKRVILKVSGESLAGQNGYGIDAETIGSIAEQVRDVVELGVEVAIVCGGGNIWRGIAGSANGIDRATADYMGMLATVMNSLALQDALEQIGVPTRVQTSISMQQIAEPYIRRRAIRHLEKGRVVIFAAGTGNPYFSTDTTAALRAAEIEAEVILMAKNKVDGVYSADPFKDETAEKYEQLTYLDVLNKNLGVMDSTASSLCMDNNIPLIVFAITEQGNIKRVVLGEKIGTIVKGSVD</sequence>
<comment type="function">
    <text evidence="12">Catalyzes the reversible phosphorylation of UMP to UDP.</text>
</comment>
<feature type="binding site" evidence="12">
    <location>
        <position position="74"/>
    </location>
    <ligand>
        <name>UMP</name>
        <dbReference type="ChEBI" id="CHEBI:57865"/>
    </ligand>
</feature>
<feature type="domain" description="Aspartate/glutamate/uridylate kinase" evidence="13">
    <location>
        <begin position="7"/>
        <end position="216"/>
    </location>
</feature>
<dbReference type="Proteomes" id="UP000189059">
    <property type="component" value="Unassembled WGS sequence"/>
</dbReference>